<dbReference type="Pfam" id="PF02563">
    <property type="entry name" value="Poly_export"/>
    <property type="match status" value="1"/>
</dbReference>
<evidence type="ECO:0000256" key="2">
    <source>
        <dbReference type="ARBA" id="ARBA00009450"/>
    </source>
</evidence>
<dbReference type="PANTHER" id="PTHR33619:SF3">
    <property type="entry name" value="POLYSACCHARIDE EXPORT PROTEIN GFCE-RELATED"/>
    <property type="match status" value="1"/>
</dbReference>
<evidence type="ECO:0000256" key="10">
    <source>
        <dbReference type="ARBA" id="ARBA00023114"/>
    </source>
</evidence>
<dbReference type="NCBIfam" id="NF011658">
    <property type="entry name" value="PRK15078.1"/>
    <property type="match status" value="1"/>
</dbReference>
<dbReference type="InterPro" id="IPR054765">
    <property type="entry name" value="SLBB_dom"/>
</dbReference>
<feature type="chain" id="PRO_5046351266" evidence="15">
    <location>
        <begin position="34"/>
        <end position="394"/>
    </location>
</feature>
<reference evidence="19" key="1">
    <citation type="journal article" date="2015" name="Antonie Van Leeuwenhoek">
        <title>Comparative 16S rRNA signatures and multilocus sequence analysis for the genus Salinicola and description of Salinicola acroporae sp. nov., isolated from coral Acropora digitifera.</title>
        <authorList>
            <person name="Lepcha R.T."/>
            <person name="Poddar A."/>
            <person name="Schumann P."/>
            <person name="Das S.K."/>
        </authorList>
    </citation>
    <scope>NUCLEOTIDE SEQUENCE</scope>
    <source>
        <strain evidence="19">S4-41</strain>
    </source>
</reference>
<dbReference type="InterPro" id="IPR040716">
    <property type="entry name" value="Wza_C"/>
</dbReference>
<dbReference type="Gene3D" id="3.10.560.10">
    <property type="entry name" value="Outer membrane lipoprotein wza domain like"/>
    <property type="match status" value="2"/>
</dbReference>
<evidence type="ECO:0000256" key="5">
    <source>
        <dbReference type="ARBA" id="ARBA00022597"/>
    </source>
</evidence>
<dbReference type="Gene3D" id="3.30.1950.10">
    <property type="entry name" value="wza like domain"/>
    <property type="match status" value="1"/>
</dbReference>
<dbReference type="Gene3D" id="1.20.5.70">
    <property type="match status" value="1"/>
</dbReference>
<gene>
    <name evidence="19" type="ORF">CUR86_12945</name>
</gene>
<keyword evidence="3" id="KW-0813">Transport</keyword>
<organism evidence="19 20">
    <name type="scientific">Salinicola acroporae</name>
    <dbReference type="NCBI Taxonomy" id="1541440"/>
    <lineage>
        <taxon>Bacteria</taxon>
        <taxon>Pseudomonadati</taxon>
        <taxon>Pseudomonadota</taxon>
        <taxon>Gammaproteobacteria</taxon>
        <taxon>Oceanospirillales</taxon>
        <taxon>Halomonadaceae</taxon>
        <taxon>Salinicola</taxon>
    </lineage>
</organism>
<evidence type="ECO:0000256" key="13">
    <source>
        <dbReference type="ARBA" id="ARBA00023237"/>
    </source>
</evidence>
<keyword evidence="4" id="KW-1134">Transmembrane beta strand</keyword>
<dbReference type="InterPro" id="IPR049712">
    <property type="entry name" value="Poly_export"/>
</dbReference>
<evidence type="ECO:0000256" key="12">
    <source>
        <dbReference type="ARBA" id="ARBA00023139"/>
    </source>
</evidence>
<dbReference type="Proteomes" id="UP001162135">
    <property type="component" value="Unassembled WGS sequence"/>
</dbReference>
<evidence type="ECO:0000256" key="15">
    <source>
        <dbReference type="SAM" id="SignalP"/>
    </source>
</evidence>
<keyword evidence="9" id="KW-0406">Ion transport</keyword>
<keyword evidence="12" id="KW-0564">Palmitate</keyword>
<dbReference type="InterPro" id="IPR003715">
    <property type="entry name" value="Poly_export_N"/>
</dbReference>
<evidence type="ECO:0000256" key="11">
    <source>
        <dbReference type="ARBA" id="ARBA00023136"/>
    </source>
</evidence>
<evidence type="ECO:0000259" key="18">
    <source>
        <dbReference type="Pfam" id="PF22461"/>
    </source>
</evidence>
<sequence length="394" mass="42773">MKTREGCSRSIFRWCLPVLALSLVVTASGCAFAPGGHIDYDTDSAPIDDLVDIEPITLGLVRTQQATTSLRGGSGEDADLQRAAVASHDDPALDDRYEYHIGIGDVLSIIVYDHPELTIPAGSERPTEDTGNTVYSDGTIFYPYVGRIQVAGRTVEDVRSQLQRRLATYVTEPQVDVKVVGFNSQKVYVTGQVENPGVMPVTNVPMTVLDAINLGGGLNGEANWHDVVLSRGSVETHIDVYSMLQNGDMRQNQLLRDGDVLHVSDIGSQKVFVMGEVMDPVTLPMGNSRLSLTDALSQAGGMDETQANAKGIFVIRQSAPDSGKLATVYQLDARNTTALVLGAQFMLQPTDIVYVTAAPLSRWNRVINQLTPTISSVYQVTRATRDFDELRDGN</sequence>
<comment type="caution">
    <text evidence="19">The sequence shown here is derived from an EMBL/GenBank/DDBJ whole genome shotgun (WGS) entry which is preliminary data.</text>
</comment>
<comment type="similarity">
    <text evidence="2">Belongs to the BexD/CtrA/VexA family.</text>
</comment>
<evidence type="ECO:0000313" key="20">
    <source>
        <dbReference type="Proteomes" id="UP001162135"/>
    </source>
</evidence>
<evidence type="ECO:0000259" key="16">
    <source>
        <dbReference type="Pfam" id="PF02563"/>
    </source>
</evidence>
<evidence type="ECO:0000256" key="9">
    <source>
        <dbReference type="ARBA" id="ARBA00023065"/>
    </source>
</evidence>
<dbReference type="Pfam" id="PF18412">
    <property type="entry name" value="Wza_C"/>
    <property type="match status" value="1"/>
</dbReference>
<evidence type="ECO:0000256" key="1">
    <source>
        <dbReference type="ARBA" id="ARBA00004571"/>
    </source>
</evidence>
<evidence type="ECO:0000256" key="6">
    <source>
        <dbReference type="ARBA" id="ARBA00022692"/>
    </source>
</evidence>
<proteinExistence type="inferred from homology"/>
<evidence type="ECO:0000256" key="3">
    <source>
        <dbReference type="ARBA" id="ARBA00022448"/>
    </source>
</evidence>
<keyword evidence="20" id="KW-1185">Reference proteome</keyword>
<feature type="domain" description="Outer-membrane lipoprotein Wza C-terminal" evidence="17">
    <location>
        <begin position="358"/>
        <end position="387"/>
    </location>
</feature>
<feature type="domain" description="Polysaccharide export protein N-terminal" evidence="16">
    <location>
        <begin position="96"/>
        <end position="179"/>
    </location>
</feature>
<keyword evidence="5" id="KW-0762">Sugar transport</keyword>
<feature type="signal peptide" evidence="15">
    <location>
        <begin position="1"/>
        <end position="33"/>
    </location>
</feature>
<keyword evidence="11" id="KW-0472">Membrane</keyword>
<keyword evidence="8" id="KW-0625">Polysaccharide transport</keyword>
<feature type="domain" description="SLBB" evidence="18">
    <location>
        <begin position="185"/>
        <end position="263"/>
    </location>
</feature>
<accession>A0ABT6I6A2</accession>
<keyword evidence="14" id="KW-0449">Lipoprotein</keyword>
<keyword evidence="6" id="KW-0812">Transmembrane</keyword>
<name>A0ABT6I6A2_9GAMM</name>
<dbReference type="PROSITE" id="PS51257">
    <property type="entry name" value="PROKAR_LIPOPROTEIN"/>
    <property type="match status" value="1"/>
</dbReference>
<keyword evidence="7 15" id="KW-0732">Signal</keyword>
<feature type="domain" description="SLBB" evidence="18">
    <location>
        <begin position="269"/>
        <end position="355"/>
    </location>
</feature>
<evidence type="ECO:0000256" key="7">
    <source>
        <dbReference type="ARBA" id="ARBA00022729"/>
    </source>
</evidence>
<evidence type="ECO:0000256" key="8">
    <source>
        <dbReference type="ARBA" id="ARBA00023047"/>
    </source>
</evidence>
<reference evidence="19" key="2">
    <citation type="submission" date="2017-11" db="EMBL/GenBank/DDBJ databases">
        <authorList>
            <person name="Das S.K."/>
        </authorList>
    </citation>
    <scope>NUCLEOTIDE SEQUENCE</scope>
    <source>
        <strain evidence="19">S4-41</strain>
    </source>
</reference>
<keyword evidence="10" id="KW-0626">Porin</keyword>
<protein>
    <submittedName>
        <fullName evidence="19">Polysaccharide export protein Wza</fullName>
    </submittedName>
</protein>
<dbReference type="EMBL" id="PGFS01000001">
    <property type="protein sequence ID" value="MDH4573257.1"/>
    <property type="molecule type" value="Genomic_DNA"/>
</dbReference>
<keyword evidence="13" id="KW-0998">Cell outer membrane</keyword>
<dbReference type="Pfam" id="PF22461">
    <property type="entry name" value="SLBB_2"/>
    <property type="match status" value="2"/>
</dbReference>
<evidence type="ECO:0000259" key="17">
    <source>
        <dbReference type="Pfam" id="PF18412"/>
    </source>
</evidence>
<comment type="subcellular location">
    <subcellularLocation>
        <location evidence="1">Cell outer membrane</location>
        <topology evidence="1">Multi-pass membrane protein</topology>
    </subcellularLocation>
</comment>
<evidence type="ECO:0000313" key="19">
    <source>
        <dbReference type="EMBL" id="MDH4573257.1"/>
    </source>
</evidence>
<evidence type="ECO:0000256" key="14">
    <source>
        <dbReference type="ARBA" id="ARBA00023288"/>
    </source>
</evidence>
<dbReference type="PANTHER" id="PTHR33619">
    <property type="entry name" value="POLYSACCHARIDE EXPORT PROTEIN GFCE-RELATED"/>
    <property type="match status" value="1"/>
</dbReference>
<evidence type="ECO:0000256" key="4">
    <source>
        <dbReference type="ARBA" id="ARBA00022452"/>
    </source>
</evidence>